<sequence length="270" mass="31065">MSNSNTNLQTQSSNALHNAIMEAGSKDRPPMLAPGNYVQWKSRIKRYIDTKPNSELIHYCLQNPPYTYQWAEKTVPVAEGSSETTTERYMENYKNVSQDIRDQLNAEAEAVQIILTGIDNDIYSTVDACPNACEMWKAIERLKQGESINVQDLETNLYWEFGKFTSRDGESLESYYSRFYKMMNELVRNQCHVTNHQVNVQFLLQLQPEWQSRANQDNSPRINRGTGYDNQRAVNVAGAKENVEQAEWKYYTDDEVDNRSGIGSTLHVHA</sequence>
<comment type="caution">
    <text evidence="1">The sequence shown here is derived from an EMBL/GenBank/DDBJ whole genome shotgun (WGS) entry which is preliminary data.</text>
</comment>
<proteinExistence type="predicted"/>
<reference evidence="1" key="1">
    <citation type="journal article" date="2022" name="Int. J. Mol. Sci.">
        <title>Draft Genome of Tanacetum Coccineum: Genomic Comparison of Closely Related Tanacetum-Family Plants.</title>
        <authorList>
            <person name="Yamashiro T."/>
            <person name="Shiraishi A."/>
            <person name="Nakayama K."/>
            <person name="Satake H."/>
        </authorList>
    </citation>
    <scope>NUCLEOTIDE SEQUENCE</scope>
</reference>
<organism evidence="1 2">
    <name type="scientific">Tanacetum coccineum</name>
    <dbReference type="NCBI Taxonomy" id="301880"/>
    <lineage>
        <taxon>Eukaryota</taxon>
        <taxon>Viridiplantae</taxon>
        <taxon>Streptophyta</taxon>
        <taxon>Embryophyta</taxon>
        <taxon>Tracheophyta</taxon>
        <taxon>Spermatophyta</taxon>
        <taxon>Magnoliopsida</taxon>
        <taxon>eudicotyledons</taxon>
        <taxon>Gunneridae</taxon>
        <taxon>Pentapetalae</taxon>
        <taxon>asterids</taxon>
        <taxon>campanulids</taxon>
        <taxon>Asterales</taxon>
        <taxon>Asteraceae</taxon>
        <taxon>Asteroideae</taxon>
        <taxon>Anthemideae</taxon>
        <taxon>Anthemidinae</taxon>
        <taxon>Tanacetum</taxon>
    </lineage>
</organism>
<name>A0ABQ4YAN9_9ASTR</name>
<evidence type="ECO:0000313" key="2">
    <source>
        <dbReference type="Proteomes" id="UP001151760"/>
    </source>
</evidence>
<accession>A0ABQ4YAN9</accession>
<dbReference type="Proteomes" id="UP001151760">
    <property type="component" value="Unassembled WGS sequence"/>
</dbReference>
<protein>
    <recommendedName>
        <fullName evidence="3">Gag-Pol polyprotein</fullName>
    </recommendedName>
</protein>
<gene>
    <name evidence="1" type="ORF">Tco_0706839</name>
</gene>
<keyword evidence="2" id="KW-1185">Reference proteome</keyword>
<dbReference type="Pfam" id="PF14223">
    <property type="entry name" value="Retrotran_gag_2"/>
    <property type="match status" value="1"/>
</dbReference>
<reference evidence="1" key="2">
    <citation type="submission" date="2022-01" db="EMBL/GenBank/DDBJ databases">
        <authorList>
            <person name="Yamashiro T."/>
            <person name="Shiraishi A."/>
            <person name="Satake H."/>
            <person name="Nakayama K."/>
        </authorList>
    </citation>
    <scope>NUCLEOTIDE SEQUENCE</scope>
</reference>
<dbReference type="EMBL" id="BQNB010010197">
    <property type="protein sequence ID" value="GJS73998.1"/>
    <property type="molecule type" value="Genomic_DNA"/>
</dbReference>
<evidence type="ECO:0000313" key="1">
    <source>
        <dbReference type="EMBL" id="GJS73998.1"/>
    </source>
</evidence>
<evidence type="ECO:0008006" key="3">
    <source>
        <dbReference type="Google" id="ProtNLM"/>
    </source>
</evidence>